<accession>A0A2P6SHP2</accession>
<evidence type="ECO:0000313" key="2">
    <source>
        <dbReference type="EMBL" id="PRQ58199.1"/>
    </source>
</evidence>
<organism evidence="2 3">
    <name type="scientific">Rosa chinensis</name>
    <name type="common">China rose</name>
    <dbReference type="NCBI Taxonomy" id="74649"/>
    <lineage>
        <taxon>Eukaryota</taxon>
        <taxon>Viridiplantae</taxon>
        <taxon>Streptophyta</taxon>
        <taxon>Embryophyta</taxon>
        <taxon>Tracheophyta</taxon>
        <taxon>Spermatophyta</taxon>
        <taxon>Magnoliopsida</taxon>
        <taxon>eudicotyledons</taxon>
        <taxon>Gunneridae</taxon>
        <taxon>Pentapetalae</taxon>
        <taxon>rosids</taxon>
        <taxon>fabids</taxon>
        <taxon>Rosales</taxon>
        <taxon>Rosaceae</taxon>
        <taxon>Rosoideae</taxon>
        <taxon>Rosoideae incertae sedis</taxon>
        <taxon>Rosa</taxon>
    </lineage>
</organism>
<keyword evidence="1" id="KW-0472">Membrane</keyword>
<dbReference type="AlphaFoldDB" id="A0A2P6SHP2"/>
<feature type="transmembrane region" description="Helical" evidence="1">
    <location>
        <begin position="29"/>
        <end position="50"/>
    </location>
</feature>
<comment type="caution">
    <text evidence="2">The sequence shown here is derived from an EMBL/GenBank/DDBJ whole genome shotgun (WGS) entry which is preliminary data.</text>
</comment>
<protein>
    <submittedName>
        <fullName evidence="2">Uncharacterized protein</fullName>
    </submittedName>
</protein>
<evidence type="ECO:0000313" key="3">
    <source>
        <dbReference type="Proteomes" id="UP000238479"/>
    </source>
</evidence>
<proteinExistence type="predicted"/>
<dbReference type="EMBL" id="PDCK01000039">
    <property type="protein sequence ID" value="PRQ58199.1"/>
    <property type="molecule type" value="Genomic_DNA"/>
</dbReference>
<dbReference type="Gramene" id="PRQ58199">
    <property type="protein sequence ID" value="PRQ58199"/>
    <property type="gene ID" value="RchiOBHm_Chr1g0356671"/>
</dbReference>
<keyword evidence="1" id="KW-0812">Transmembrane</keyword>
<dbReference type="Proteomes" id="UP000238479">
    <property type="component" value="Chromosome 1"/>
</dbReference>
<name>A0A2P6SHP2_ROSCH</name>
<evidence type="ECO:0000256" key="1">
    <source>
        <dbReference type="SAM" id="Phobius"/>
    </source>
</evidence>
<keyword evidence="1" id="KW-1133">Transmembrane helix</keyword>
<sequence>MEMLILVVVFKIDSGDWLVSGLKLDSSSFVVIIILCSVAIVMKKWFLYFVEKAQVLIKVMQELRDFDSRNWFFGCKR</sequence>
<gene>
    <name evidence="2" type="ORF">RchiOBHm_Chr1g0356671</name>
</gene>
<reference evidence="2 3" key="1">
    <citation type="journal article" date="2018" name="Nat. Genet.">
        <title>The Rosa genome provides new insights in the design of modern roses.</title>
        <authorList>
            <person name="Bendahmane M."/>
        </authorList>
    </citation>
    <scope>NUCLEOTIDE SEQUENCE [LARGE SCALE GENOMIC DNA]</scope>
    <source>
        <strain evidence="3">cv. Old Blush</strain>
    </source>
</reference>
<keyword evidence="3" id="KW-1185">Reference proteome</keyword>